<gene>
    <name evidence="2" type="ORF">BP00DRAFT_472139</name>
</gene>
<dbReference type="PANTHER" id="PTHR43433:SF5">
    <property type="entry name" value="AB HYDROLASE-1 DOMAIN-CONTAINING PROTEIN"/>
    <property type="match status" value="1"/>
</dbReference>
<protein>
    <submittedName>
        <fullName evidence="2">Alpha/beta-hydrolase</fullName>
    </submittedName>
</protein>
<dbReference type="SUPFAM" id="SSF53474">
    <property type="entry name" value="alpha/beta-Hydrolases"/>
    <property type="match status" value="1"/>
</dbReference>
<reference evidence="2 3" key="1">
    <citation type="submission" date="2018-02" db="EMBL/GenBank/DDBJ databases">
        <title>The genomes of Aspergillus section Nigri reveals drivers in fungal speciation.</title>
        <authorList>
            <consortium name="DOE Joint Genome Institute"/>
            <person name="Vesth T.C."/>
            <person name="Nybo J."/>
            <person name="Theobald S."/>
            <person name="Brandl J."/>
            <person name="Frisvad J.C."/>
            <person name="Nielsen K.F."/>
            <person name="Lyhne E.K."/>
            <person name="Kogle M.E."/>
            <person name="Kuo A."/>
            <person name="Riley R."/>
            <person name="Clum A."/>
            <person name="Nolan M."/>
            <person name="Lipzen A."/>
            <person name="Salamov A."/>
            <person name="Henrissat B."/>
            <person name="Wiebenga A."/>
            <person name="De vries R.P."/>
            <person name="Grigoriev I.V."/>
            <person name="Mortensen U.H."/>
            <person name="Andersen M.R."/>
            <person name="Baker S.E."/>
        </authorList>
    </citation>
    <scope>NUCLEOTIDE SEQUENCE [LARGE SCALE GENOMIC DNA]</scope>
    <source>
        <strain evidence="2 3">CBS 114.80</strain>
    </source>
</reference>
<sequence length="305" mass="32998">MATNSVSRLLTHPNGQTTHVIIDDYTDPWGEPETIMLQGGFGRHGRLWYHWVPALARRYRVVRRDPRGHGGSSAPAPNAHAHAPAYRYDLATMLAELVDTLDQLGLPRVHFVGESTSGMLAAALAATAPGRLRSVVLRATPTHLPPAALELFAFGHADWPTACRTLGARGWAEQLARRPGTAGGAPGDDPRARRWWLDQWGRSSGEALACYASFLATLDIRPLLGQIPVPVLVLAPARSAAVGLDAQRAMAARIPGATLAVIDGPGHEIYWDAAAECLAALGHFLDRLGEEEEEEEEEEEGKEQE</sequence>
<dbReference type="AlphaFoldDB" id="A0A2V5HTI9"/>
<organism evidence="2 3">
    <name type="scientific">Aspergillus indologenus CBS 114.80</name>
    <dbReference type="NCBI Taxonomy" id="1450541"/>
    <lineage>
        <taxon>Eukaryota</taxon>
        <taxon>Fungi</taxon>
        <taxon>Dikarya</taxon>
        <taxon>Ascomycota</taxon>
        <taxon>Pezizomycotina</taxon>
        <taxon>Eurotiomycetes</taxon>
        <taxon>Eurotiomycetidae</taxon>
        <taxon>Eurotiales</taxon>
        <taxon>Aspergillaceae</taxon>
        <taxon>Aspergillus</taxon>
        <taxon>Aspergillus subgen. Circumdati</taxon>
    </lineage>
</organism>
<accession>A0A2V5HTI9</accession>
<dbReference type="PANTHER" id="PTHR43433">
    <property type="entry name" value="HYDROLASE, ALPHA/BETA FOLD FAMILY PROTEIN"/>
    <property type="match status" value="1"/>
</dbReference>
<dbReference type="Gene3D" id="3.40.50.1820">
    <property type="entry name" value="alpha/beta hydrolase"/>
    <property type="match status" value="1"/>
</dbReference>
<name>A0A2V5HTI9_9EURO</name>
<dbReference type="EMBL" id="KZ825750">
    <property type="protein sequence ID" value="PYI24873.1"/>
    <property type="molecule type" value="Genomic_DNA"/>
</dbReference>
<dbReference type="GO" id="GO:0016787">
    <property type="term" value="F:hydrolase activity"/>
    <property type="evidence" value="ECO:0007669"/>
    <property type="project" value="UniProtKB-KW"/>
</dbReference>
<evidence type="ECO:0000313" key="3">
    <source>
        <dbReference type="Proteomes" id="UP000248817"/>
    </source>
</evidence>
<dbReference type="InterPro" id="IPR029058">
    <property type="entry name" value="AB_hydrolase_fold"/>
</dbReference>
<dbReference type="Proteomes" id="UP000248817">
    <property type="component" value="Unassembled WGS sequence"/>
</dbReference>
<evidence type="ECO:0000259" key="1">
    <source>
        <dbReference type="Pfam" id="PF00561"/>
    </source>
</evidence>
<evidence type="ECO:0000313" key="2">
    <source>
        <dbReference type="EMBL" id="PYI24873.1"/>
    </source>
</evidence>
<feature type="domain" description="AB hydrolase-1" evidence="1">
    <location>
        <begin position="35"/>
        <end position="273"/>
    </location>
</feature>
<proteinExistence type="predicted"/>
<keyword evidence="3" id="KW-1185">Reference proteome</keyword>
<dbReference type="Pfam" id="PF00561">
    <property type="entry name" value="Abhydrolase_1"/>
    <property type="match status" value="1"/>
</dbReference>
<keyword evidence="2" id="KW-0378">Hydrolase</keyword>
<dbReference type="InterPro" id="IPR000073">
    <property type="entry name" value="AB_hydrolase_1"/>
</dbReference>
<dbReference type="InterPro" id="IPR050471">
    <property type="entry name" value="AB_hydrolase"/>
</dbReference>